<keyword evidence="14" id="KW-0449">Lipoprotein</keyword>
<evidence type="ECO:0000256" key="15">
    <source>
        <dbReference type="SAM" id="SignalP"/>
    </source>
</evidence>
<keyword evidence="12" id="KW-0564">Palmitate</keyword>
<keyword evidence="13" id="KW-0998">Cell outer membrane</keyword>
<dbReference type="PANTHER" id="PTHR33619:SF3">
    <property type="entry name" value="POLYSACCHARIDE EXPORT PROTEIN GFCE-RELATED"/>
    <property type="match status" value="1"/>
</dbReference>
<proteinExistence type="inferred from homology"/>
<evidence type="ECO:0000256" key="10">
    <source>
        <dbReference type="ARBA" id="ARBA00023114"/>
    </source>
</evidence>
<dbReference type="PROSITE" id="PS51257">
    <property type="entry name" value="PROKAR_LIPOPROTEIN"/>
    <property type="match status" value="1"/>
</dbReference>
<dbReference type="RefSeq" id="WP_229710558.1">
    <property type="nucleotide sequence ID" value="NZ_BMLK01000020.1"/>
</dbReference>
<organism evidence="18 19">
    <name type="scientific">Novosphingobium indicum</name>
    <dbReference type="NCBI Taxonomy" id="462949"/>
    <lineage>
        <taxon>Bacteria</taxon>
        <taxon>Pseudomonadati</taxon>
        <taxon>Pseudomonadota</taxon>
        <taxon>Alphaproteobacteria</taxon>
        <taxon>Sphingomonadales</taxon>
        <taxon>Sphingomonadaceae</taxon>
        <taxon>Novosphingobium</taxon>
    </lineage>
</organism>
<dbReference type="Pfam" id="PF22461">
    <property type="entry name" value="SLBB_2"/>
    <property type="match status" value="1"/>
</dbReference>
<evidence type="ECO:0000256" key="4">
    <source>
        <dbReference type="ARBA" id="ARBA00022452"/>
    </source>
</evidence>
<dbReference type="Proteomes" id="UP000605099">
    <property type="component" value="Unassembled WGS sequence"/>
</dbReference>
<dbReference type="InterPro" id="IPR049712">
    <property type="entry name" value="Poly_export"/>
</dbReference>
<evidence type="ECO:0000256" key="1">
    <source>
        <dbReference type="ARBA" id="ARBA00004571"/>
    </source>
</evidence>
<comment type="subcellular location">
    <subcellularLocation>
        <location evidence="1">Cell outer membrane</location>
        <topology evidence="1">Multi-pass membrane protein</topology>
    </subcellularLocation>
</comment>
<keyword evidence="6" id="KW-0812">Transmembrane</keyword>
<reference evidence="19" key="1">
    <citation type="journal article" date="2019" name="Int. J. Syst. Evol. Microbiol.">
        <title>The Global Catalogue of Microorganisms (GCM) 10K type strain sequencing project: providing services to taxonomists for standard genome sequencing and annotation.</title>
        <authorList>
            <consortium name="The Broad Institute Genomics Platform"/>
            <consortium name="The Broad Institute Genome Sequencing Center for Infectious Disease"/>
            <person name="Wu L."/>
            <person name="Ma J."/>
        </authorList>
    </citation>
    <scope>NUCLEOTIDE SEQUENCE [LARGE SCALE GENOMIC DNA]</scope>
    <source>
        <strain evidence="19">CGMCC 1.6784</strain>
    </source>
</reference>
<keyword evidence="3" id="KW-0813">Transport</keyword>
<dbReference type="PANTHER" id="PTHR33619">
    <property type="entry name" value="POLYSACCHARIDE EXPORT PROTEIN GFCE-RELATED"/>
    <property type="match status" value="1"/>
</dbReference>
<keyword evidence="9" id="KW-0406">Ion transport</keyword>
<evidence type="ECO:0000313" key="19">
    <source>
        <dbReference type="Proteomes" id="UP000605099"/>
    </source>
</evidence>
<dbReference type="Gene3D" id="3.10.560.10">
    <property type="entry name" value="Outer membrane lipoprotein wza domain like"/>
    <property type="match status" value="1"/>
</dbReference>
<name>A0ABQ2JVV7_9SPHN</name>
<keyword evidence="8" id="KW-0625">Polysaccharide transport</keyword>
<dbReference type="Pfam" id="PF02563">
    <property type="entry name" value="Poly_export"/>
    <property type="match status" value="1"/>
</dbReference>
<comment type="caution">
    <text evidence="18">The sequence shown here is derived from an EMBL/GenBank/DDBJ whole genome shotgun (WGS) entry which is preliminary data.</text>
</comment>
<evidence type="ECO:0000256" key="11">
    <source>
        <dbReference type="ARBA" id="ARBA00023136"/>
    </source>
</evidence>
<evidence type="ECO:0000256" key="7">
    <source>
        <dbReference type="ARBA" id="ARBA00022729"/>
    </source>
</evidence>
<evidence type="ECO:0000256" key="13">
    <source>
        <dbReference type="ARBA" id="ARBA00023237"/>
    </source>
</evidence>
<evidence type="ECO:0000256" key="2">
    <source>
        <dbReference type="ARBA" id="ARBA00009450"/>
    </source>
</evidence>
<evidence type="ECO:0000259" key="17">
    <source>
        <dbReference type="Pfam" id="PF22461"/>
    </source>
</evidence>
<evidence type="ECO:0000313" key="18">
    <source>
        <dbReference type="EMBL" id="GGN57663.1"/>
    </source>
</evidence>
<comment type="similarity">
    <text evidence="2">Belongs to the BexD/CtrA/VexA family.</text>
</comment>
<feature type="domain" description="SLBB" evidence="17">
    <location>
        <begin position="131"/>
        <end position="208"/>
    </location>
</feature>
<evidence type="ECO:0000256" key="8">
    <source>
        <dbReference type="ARBA" id="ARBA00023047"/>
    </source>
</evidence>
<evidence type="ECO:0000259" key="16">
    <source>
        <dbReference type="Pfam" id="PF02563"/>
    </source>
</evidence>
<dbReference type="InterPro" id="IPR003715">
    <property type="entry name" value="Poly_export_N"/>
</dbReference>
<evidence type="ECO:0000256" key="6">
    <source>
        <dbReference type="ARBA" id="ARBA00022692"/>
    </source>
</evidence>
<protein>
    <recommendedName>
        <fullName evidence="20">Polysaccharide export protein</fullName>
    </recommendedName>
</protein>
<accession>A0ABQ2JVV7</accession>
<evidence type="ECO:0000256" key="9">
    <source>
        <dbReference type="ARBA" id="ARBA00023065"/>
    </source>
</evidence>
<keyword evidence="4" id="KW-1134">Transmembrane beta strand</keyword>
<sequence>MLSTRKGLGLATLFAAMAAVAGCSSVSQNPNMPTGAAAYDIIPATVEAPTAYTIDPADTIAINVFGEPDLTFEKLRVDDAGYIQLPLVGQIKAAGQTPAEVSQKVAGLLGRKYLVDPQVTISVVEAAPRYVSVEGEVNKPGVYEIDYDTTLLSAIARAESPTDTAKLSEVIIFRTIDGQRMAGRFNLKDIRGGLIPDPIVMDRDVVMVGYSGTRAFWQNFLKAAPALNAFSLIATR</sequence>
<keyword evidence="19" id="KW-1185">Reference proteome</keyword>
<feature type="signal peptide" evidence="15">
    <location>
        <begin position="1"/>
        <end position="21"/>
    </location>
</feature>
<evidence type="ECO:0000256" key="5">
    <source>
        <dbReference type="ARBA" id="ARBA00022597"/>
    </source>
</evidence>
<gene>
    <name evidence="18" type="ORF">GCM10011349_36430</name>
</gene>
<keyword evidence="11" id="KW-0472">Membrane</keyword>
<dbReference type="InterPro" id="IPR054765">
    <property type="entry name" value="SLBB_dom"/>
</dbReference>
<evidence type="ECO:0008006" key="20">
    <source>
        <dbReference type="Google" id="ProtNLM"/>
    </source>
</evidence>
<keyword evidence="7 15" id="KW-0732">Signal</keyword>
<dbReference type="EMBL" id="BMLK01000020">
    <property type="protein sequence ID" value="GGN57663.1"/>
    <property type="molecule type" value="Genomic_DNA"/>
</dbReference>
<keyword evidence="10" id="KW-0626">Porin</keyword>
<evidence type="ECO:0000256" key="3">
    <source>
        <dbReference type="ARBA" id="ARBA00022448"/>
    </source>
</evidence>
<evidence type="ECO:0000256" key="14">
    <source>
        <dbReference type="ARBA" id="ARBA00023288"/>
    </source>
</evidence>
<feature type="domain" description="Polysaccharide export protein N-terminal" evidence="16">
    <location>
        <begin position="47"/>
        <end position="123"/>
    </location>
</feature>
<evidence type="ECO:0000256" key="12">
    <source>
        <dbReference type="ARBA" id="ARBA00023139"/>
    </source>
</evidence>
<feature type="chain" id="PRO_5046263234" description="Polysaccharide export protein" evidence="15">
    <location>
        <begin position="22"/>
        <end position="236"/>
    </location>
</feature>
<keyword evidence="5" id="KW-0762">Sugar transport</keyword>